<dbReference type="EMBL" id="CVRB01000006">
    <property type="protein sequence ID" value="CRK85066.1"/>
    <property type="molecule type" value="Genomic_DNA"/>
</dbReference>
<dbReference type="AlphaFoldDB" id="A0A0U1P4C6"/>
<gene>
    <name evidence="1" type="ORF">BN000_05125</name>
</gene>
<keyword evidence="2" id="KW-1185">Reference proteome</keyword>
<evidence type="ECO:0000313" key="1">
    <source>
        <dbReference type="EMBL" id="CRK85066.1"/>
    </source>
</evidence>
<sequence>MIKQETFKKIKKIATFYDRFVFEQEKVDL</sequence>
<reference evidence="2" key="1">
    <citation type="submission" date="2015-05" db="EMBL/GenBank/DDBJ databases">
        <authorList>
            <person name="Urmite Genomes"/>
        </authorList>
    </citation>
    <scope>NUCLEOTIDE SEQUENCE [LARGE SCALE GENOMIC DNA]</scope>
    <source>
        <strain evidence="2">LF1</strain>
    </source>
</reference>
<organism evidence="1 2">
    <name type="scientific">Neobacillus massiliamazoniensis</name>
    <dbReference type="NCBI Taxonomy" id="1499688"/>
    <lineage>
        <taxon>Bacteria</taxon>
        <taxon>Bacillati</taxon>
        <taxon>Bacillota</taxon>
        <taxon>Bacilli</taxon>
        <taxon>Bacillales</taxon>
        <taxon>Bacillaceae</taxon>
        <taxon>Neobacillus</taxon>
    </lineage>
</organism>
<name>A0A0U1P4C6_9BACI</name>
<accession>A0A0U1P4C6</accession>
<evidence type="ECO:0000313" key="2">
    <source>
        <dbReference type="Proteomes" id="UP000199087"/>
    </source>
</evidence>
<proteinExistence type="predicted"/>
<protein>
    <submittedName>
        <fullName evidence="1">Uncharacterized protein</fullName>
    </submittedName>
</protein>
<dbReference type="Proteomes" id="UP000199087">
    <property type="component" value="Unassembled WGS sequence"/>
</dbReference>